<reference evidence="3" key="2">
    <citation type="journal article" date="2020" name="Antonie Van Leeuwenhoek">
        <title>Labilibaculum antarcticum sp. nov., a novel facultative anaerobic, psychrotorelant bacterium isolated from marine sediment of Antarctica.</title>
        <authorList>
            <person name="Watanabe M."/>
            <person name="Kojima H."/>
            <person name="Fukui M."/>
        </authorList>
    </citation>
    <scope>NUCLEOTIDE SEQUENCE [LARGE SCALE GENOMIC DNA]</scope>
    <source>
        <strain evidence="3">SPP2</strain>
    </source>
</reference>
<proteinExistence type="predicted"/>
<feature type="transmembrane region" description="Helical" evidence="1">
    <location>
        <begin position="6"/>
        <end position="29"/>
    </location>
</feature>
<dbReference type="OrthoDB" id="1121027at2"/>
<keyword evidence="1" id="KW-0812">Transmembrane</keyword>
<dbReference type="KEGG" id="mbas:ALGA_1589"/>
<dbReference type="AlphaFoldDB" id="A0A1Y1CI13"/>
<evidence type="ECO:0000256" key="1">
    <source>
        <dbReference type="SAM" id="Phobius"/>
    </source>
</evidence>
<accession>A0A1Y1CI13</accession>
<organism evidence="2 3">
    <name type="scientific">Labilibaculum antarcticum</name>
    <dbReference type="NCBI Taxonomy" id="1717717"/>
    <lineage>
        <taxon>Bacteria</taxon>
        <taxon>Pseudomonadati</taxon>
        <taxon>Bacteroidota</taxon>
        <taxon>Bacteroidia</taxon>
        <taxon>Marinilabiliales</taxon>
        <taxon>Marinifilaceae</taxon>
        <taxon>Labilibaculum</taxon>
    </lineage>
</organism>
<feature type="transmembrane region" description="Helical" evidence="1">
    <location>
        <begin position="69"/>
        <end position="92"/>
    </location>
</feature>
<reference evidence="2 3" key="1">
    <citation type="journal article" date="2018" name="Mar. Genomics">
        <title>Complete genome sequence of Marinifilaceae bacterium strain SPP2, isolated from the Antarctic marine sediment.</title>
        <authorList>
            <person name="Watanabe M."/>
            <person name="Kojima H."/>
            <person name="Fukui M."/>
        </authorList>
    </citation>
    <scope>NUCLEOTIDE SEQUENCE [LARGE SCALE GENOMIC DNA]</scope>
    <source>
        <strain evidence="2 3">SPP2</strain>
    </source>
</reference>
<evidence type="ECO:0000313" key="2">
    <source>
        <dbReference type="EMBL" id="BAX79965.1"/>
    </source>
</evidence>
<feature type="transmembrane region" description="Helical" evidence="1">
    <location>
        <begin position="41"/>
        <end position="63"/>
    </location>
</feature>
<evidence type="ECO:0000313" key="3">
    <source>
        <dbReference type="Proteomes" id="UP000218267"/>
    </source>
</evidence>
<dbReference type="Proteomes" id="UP000218267">
    <property type="component" value="Chromosome"/>
</dbReference>
<evidence type="ECO:0008006" key="4">
    <source>
        <dbReference type="Google" id="ProtNLM"/>
    </source>
</evidence>
<sequence>MKLISWIWFWYVLVGFLMGGGAVMIWHILKNANLKLVWYEWILVILSFVTFMFMSQTFIASFQEFEPQAAWLSVVFMGMPILIMAVVVFRSLTKRAAKNKKINL</sequence>
<dbReference type="EMBL" id="AP018042">
    <property type="protein sequence ID" value="BAX79965.1"/>
    <property type="molecule type" value="Genomic_DNA"/>
</dbReference>
<keyword evidence="1" id="KW-0472">Membrane</keyword>
<dbReference type="RefSeq" id="WP_096428840.1">
    <property type="nucleotide sequence ID" value="NZ_AP018042.1"/>
</dbReference>
<protein>
    <recommendedName>
        <fullName evidence="4">Dehalogenase</fullName>
    </recommendedName>
</protein>
<keyword evidence="1" id="KW-1133">Transmembrane helix</keyword>
<keyword evidence="3" id="KW-1185">Reference proteome</keyword>
<name>A0A1Y1CI13_9BACT</name>
<gene>
    <name evidence="2" type="ORF">ALGA_1589</name>
</gene>